<dbReference type="RefSeq" id="WP_238164904.1">
    <property type="nucleotide sequence ID" value="NZ_BFBR01000003.1"/>
</dbReference>
<gene>
    <name evidence="2" type="ORF">PbB2_01420</name>
</gene>
<dbReference type="EMBL" id="BFBR01000003">
    <property type="protein sequence ID" value="GBF57751.1"/>
    <property type="molecule type" value="Genomic_DNA"/>
</dbReference>
<evidence type="ECO:0000256" key="1">
    <source>
        <dbReference type="SAM" id="MobiDB-lite"/>
    </source>
</evidence>
<dbReference type="InterPro" id="IPR025245">
    <property type="entry name" value="DUF4197"/>
</dbReference>
<feature type="region of interest" description="Disordered" evidence="1">
    <location>
        <begin position="50"/>
        <end position="69"/>
    </location>
</feature>
<evidence type="ECO:0000313" key="2">
    <source>
        <dbReference type="EMBL" id="GBF57751.1"/>
    </source>
</evidence>
<dbReference type="AlphaFoldDB" id="A0A2P2E9K6"/>
<dbReference type="Proteomes" id="UP000245086">
    <property type="component" value="Unassembled WGS sequence"/>
</dbReference>
<comment type="caution">
    <text evidence="2">The sequence shown here is derived from an EMBL/GenBank/DDBJ whole genome shotgun (WGS) entry which is preliminary data.</text>
</comment>
<protein>
    <recommendedName>
        <fullName evidence="4">DUF4197 domain-containing protein</fullName>
    </recommendedName>
</protein>
<keyword evidence="3" id="KW-1185">Reference proteome</keyword>
<evidence type="ECO:0008006" key="4">
    <source>
        <dbReference type="Google" id="ProtNLM"/>
    </source>
</evidence>
<sequence>MSNQNGIHRRGLLWVSVGVGAGFAGLAHAQSAGQMLEELAKAAAARRAGGPATLPSFDGEERLTSSGNEREDGLRAALLQGADLAVSRLGKVDGFWGDRRVRIPLPEPLGSLQRRLAPLRLSVPLDNFQLRLNRSAESMMPKAGAIFVDTIRGLTIEDVVSLLRGGDTAGTDWLKAKSWTSLVGLLTPPMAEAVEASGAGPALDRIESRYGSEIERLGGWRELQTYSSAPITLPSPPPPPAPPAPPPPVAAKSAPKSKAATKALPPAPAPEPAPPPPPRVLTSPLKNQLVGFAVEKALDGLFTYVGEEERAIRKDPARRGTDLLKRVFGNL</sequence>
<reference evidence="2" key="1">
    <citation type="journal article" date="2018" name="Genome Announc.">
        <title>Draft Genome Sequence of "Candidatus Phycosocius bacilliformis," an Alphaproteobacterial Ectosymbiont of the Hydrocarbon-Producing Green Alga Botryococcus braunii.</title>
        <authorList>
            <person name="Tanabe Y."/>
            <person name="Yamaguchi H."/>
            <person name="Watanabe M.M."/>
        </authorList>
    </citation>
    <scope>NUCLEOTIDE SEQUENCE [LARGE SCALE GENOMIC DNA]</scope>
    <source>
        <strain evidence="2">BOTRYCO-2</strain>
    </source>
</reference>
<name>A0A2P2E9K6_9PROT</name>
<feature type="compositionally biased region" description="Pro residues" evidence="1">
    <location>
        <begin position="265"/>
        <end position="279"/>
    </location>
</feature>
<feature type="region of interest" description="Disordered" evidence="1">
    <location>
        <begin position="228"/>
        <end position="284"/>
    </location>
</feature>
<feature type="compositionally biased region" description="Basic and acidic residues" evidence="1">
    <location>
        <begin position="59"/>
        <end position="69"/>
    </location>
</feature>
<accession>A0A2P2E9K6</accession>
<feature type="compositionally biased region" description="Low complexity" evidence="1">
    <location>
        <begin position="250"/>
        <end position="264"/>
    </location>
</feature>
<evidence type="ECO:0000313" key="3">
    <source>
        <dbReference type="Proteomes" id="UP000245086"/>
    </source>
</evidence>
<feature type="compositionally biased region" description="Pro residues" evidence="1">
    <location>
        <begin position="233"/>
        <end position="249"/>
    </location>
</feature>
<proteinExistence type="predicted"/>
<dbReference type="Pfam" id="PF13852">
    <property type="entry name" value="DUF4197"/>
    <property type="match status" value="2"/>
</dbReference>
<organism evidence="2 3">
    <name type="scientific">Candidatus Phycosocius bacilliformis</name>
    <dbReference type="NCBI Taxonomy" id="1445552"/>
    <lineage>
        <taxon>Bacteria</taxon>
        <taxon>Pseudomonadati</taxon>
        <taxon>Pseudomonadota</taxon>
        <taxon>Alphaproteobacteria</taxon>
        <taxon>Caulobacterales</taxon>
        <taxon>Caulobacterales incertae sedis</taxon>
        <taxon>Candidatus Phycosocius</taxon>
    </lineage>
</organism>